<evidence type="ECO:0000313" key="2">
    <source>
        <dbReference type="Proteomes" id="UP001062846"/>
    </source>
</evidence>
<dbReference type="EMBL" id="CM046396">
    <property type="protein sequence ID" value="KAI8537827.1"/>
    <property type="molecule type" value="Genomic_DNA"/>
</dbReference>
<protein>
    <submittedName>
        <fullName evidence="1">Uncharacterized protein</fullName>
    </submittedName>
</protein>
<accession>A0ACC0MB90</accession>
<gene>
    <name evidence="1" type="ORF">RHMOL_Rhmol09G0054000</name>
</gene>
<dbReference type="Proteomes" id="UP001062846">
    <property type="component" value="Chromosome 9"/>
</dbReference>
<keyword evidence="2" id="KW-1185">Reference proteome</keyword>
<organism evidence="1 2">
    <name type="scientific">Rhododendron molle</name>
    <name type="common">Chinese azalea</name>
    <name type="synonym">Azalea mollis</name>
    <dbReference type="NCBI Taxonomy" id="49168"/>
    <lineage>
        <taxon>Eukaryota</taxon>
        <taxon>Viridiplantae</taxon>
        <taxon>Streptophyta</taxon>
        <taxon>Embryophyta</taxon>
        <taxon>Tracheophyta</taxon>
        <taxon>Spermatophyta</taxon>
        <taxon>Magnoliopsida</taxon>
        <taxon>eudicotyledons</taxon>
        <taxon>Gunneridae</taxon>
        <taxon>Pentapetalae</taxon>
        <taxon>asterids</taxon>
        <taxon>Ericales</taxon>
        <taxon>Ericaceae</taxon>
        <taxon>Ericoideae</taxon>
        <taxon>Rhodoreae</taxon>
        <taxon>Rhododendron</taxon>
    </lineage>
</organism>
<proteinExistence type="predicted"/>
<comment type="caution">
    <text evidence="1">The sequence shown here is derived from an EMBL/GenBank/DDBJ whole genome shotgun (WGS) entry which is preliminary data.</text>
</comment>
<sequence>MIRAAQCDQNVILRVPMRNQQKKNDREGLHPNSFLLNFIERFIKKLLKSCLSRFFFLPTSRRHP</sequence>
<reference evidence="1" key="1">
    <citation type="submission" date="2022-02" db="EMBL/GenBank/DDBJ databases">
        <title>Plant Genome Project.</title>
        <authorList>
            <person name="Zhang R.-G."/>
        </authorList>
    </citation>
    <scope>NUCLEOTIDE SEQUENCE</scope>
    <source>
        <strain evidence="1">AT1</strain>
    </source>
</reference>
<name>A0ACC0MB90_RHOML</name>
<evidence type="ECO:0000313" key="1">
    <source>
        <dbReference type="EMBL" id="KAI8537827.1"/>
    </source>
</evidence>